<protein>
    <submittedName>
        <fullName evidence="4">Integrase catalytic domain-containing protein</fullName>
    </submittedName>
</protein>
<dbReference type="AlphaFoldDB" id="A0A0R3W0C6"/>
<dbReference type="GO" id="GO:0003676">
    <property type="term" value="F:nucleic acid binding"/>
    <property type="evidence" value="ECO:0007669"/>
    <property type="project" value="InterPro"/>
</dbReference>
<evidence type="ECO:0000313" key="4">
    <source>
        <dbReference type="WBParaSite" id="TASK_0000312001-mRNA-1"/>
    </source>
</evidence>
<dbReference type="WBParaSite" id="TASK_0000312001-mRNA-1">
    <property type="protein sequence ID" value="TASK_0000312001-mRNA-1"/>
    <property type="gene ID" value="TASK_0000312001"/>
</dbReference>
<keyword evidence="3" id="KW-1185">Reference proteome</keyword>
<reference evidence="4" key="1">
    <citation type="submission" date="2017-02" db="UniProtKB">
        <authorList>
            <consortium name="WormBaseParasite"/>
        </authorList>
    </citation>
    <scope>IDENTIFICATION</scope>
</reference>
<dbReference type="GO" id="GO:0015074">
    <property type="term" value="P:DNA integration"/>
    <property type="evidence" value="ECO:0007669"/>
    <property type="project" value="InterPro"/>
</dbReference>
<evidence type="ECO:0000259" key="1">
    <source>
        <dbReference type="PROSITE" id="PS50994"/>
    </source>
</evidence>
<dbReference type="OrthoDB" id="10047254at2759"/>
<dbReference type="Gene3D" id="3.30.420.10">
    <property type="entry name" value="Ribonuclease H-like superfamily/Ribonuclease H"/>
    <property type="match status" value="1"/>
</dbReference>
<gene>
    <name evidence="2" type="ORF">TASK_LOCUS3121</name>
</gene>
<evidence type="ECO:0000313" key="3">
    <source>
        <dbReference type="Proteomes" id="UP000282613"/>
    </source>
</evidence>
<dbReference type="PROSITE" id="PS50994">
    <property type="entry name" value="INTEGRASE"/>
    <property type="match status" value="1"/>
</dbReference>
<feature type="domain" description="Integrase catalytic" evidence="1">
    <location>
        <begin position="1"/>
        <end position="70"/>
    </location>
</feature>
<sequence length="119" mass="13225">MRTTPGNPQGNGQVEGMHRTLVGLLKTFTKEAKPEDWNLSLGHVLLAYRATAHTSTVKVLSPTNYLVQNAELRTQSITVHHSKMRRYKGVPPVGYEDEVCGIMEERKLPDGIAKANGRE</sequence>
<dbReference type="EMBL" id="UYRS01005926">
    <property type="protein sequence ID" value="VDK27341.1"/>
    <property type="molecule type" value="Genomic_DNA"/>
</dbReference>
<dbReference type="STRING" id="60517.A0A0R3W0C6"/>
<accession>A0A0R3W0C6</accession>
<evidence type="ECO:0000313" key="2">
    <source>
        <dbReference type="EMBL" id="VDK27341.1"/>
    </source>
</evidence>
<name>A0A0R3W0C6_TAEAS</name>
<dbReference type="Proteomes" id="UP000282613">
    <property type="component" value="Unassembled WGS sequence"/>
</dbReference>
<dbReference type="InterPro" id="IPR036397">
    <property type="entry name" value="RNaseH_sf"/>
</dbReference>
<dbReference type="InterPro" id="IPR012337">
    <property type="entry name" value="RNaseH-like_sf"/>
</dbReference>
<organism evidence="4">
    <name type="scientific">Taenia asiatica</name>
    <name type="common">Asian tapeworm</name>
    <dbReference type="NCBI Taxonomy" id="60517"/>
    <lineage>
        <taxon>Eukaryota</taxon>
        <taxon>Metazoa</taxon>
        <taxon>Spiralia</taxon>
        <taxon>Lophotrochozoa</taxon>
        <taxon>Platyhelminthes</taxon>
        <taxon>Cestoda</taxon>
        <taxon>Eucestoda</taxon>
        <taxon>Cyclophyllidea</taxon>
        <taxon>Taeniidae</taxon>
        <taxon>Taenia</taxon>
    </lineage>
</organism>
<proteinExistence type="predicted"/>
<reference evidence="2 3" key="2">
    <citation type="submission" date="2018-11" db="EMBL/GenBank/DDBJ databases">
        <authorList>
            <consortium name="Pathogen Informatics"/>
        </authorList>
    </citation>
    <scope>NUCLEOTIDE SEQUENCE [LARGE SCALE GENOMIC DNA]</scope>
</reference>
<dbReference type="InterPro" id="IPR001584">
    <property type="entry name" value="Integrase_cat-core"/>
</dbReference>
<dbReference type="SUPFAM" id="SSF53098">
    <property type="entry name" value="Ribonuclease H-like"/>
    <property type="match status" value="1"/>
</dbReference>